<evidence type="ECO:0000256" key="1">
    <source>
        <dbReference type="SAM" id="Phobius"/>
    </source>
</evidence>
<feature type="domain" description="DUF7775" evidence="2">
    <location>
        <begin position="67"/>
        <end position="193"/>
    </location>
</feature>
<keyword evidence="1" id="KW-0812">Transmembrane</keyword>
<evidence type="ECO:0000259" key="2">
    <source>
        <dbReference type="Pfam" id="PF24985"/>
    </source>
</evidence>
<dbReference type="PANTHER" id="PTHR41152:SF8">
    <property type="entry name" value="AT26438P-RELATED"/>
    <property type="match status" value="1"/>
</dbReference>
<reference evidence="3" key="1">
    <citation type="submission" date="2020-05" db="UniProtKB">
        <authorList>
            <consortium name="EnsemblMetazoa"/>
        </authorList>
    </citation>
    <scope>IDENTIFICATION</scope>
    <source>
        <strain evidence="3">FUMOZ</strain>
    </source>
</reference>
<feature type="transmembrane region" description="Helical" evidence="1">
    <location>
        <begin position="91"/>
        <end position="110"/>
    </location>
</feature>
<dbReference type="AlphaFoldDB" id="A0A182RAL6"/>
<feature type="transmembrane region" description="Helical" evidence="1">
    <location>
        <begin position="122"/>
        <end position="143"/>
    </location>
</feature>
<keyword evidence="1" id="KW-0472">Membrane</keyword>
<name>A0A182RAL6_ANOFN</name>
<dbReference type="Pfam" id="PF24985">
    <property type="entry name" value="DUF7775"/>
    <property type="match status" value="1"/>
</dbReference>
<organism evidence="3">
    <name type="scientific">Anopheles funestus</name>
    <name type="common">African malaria mosquito</name>
    <dbReference type="NCBI Taxonomy" id="62324"/>
    <lineage>
        <taxon>Eukaryota</taxon>
        <taxon>Metazoa</taxon>
        <taxon>Ecdysozoa</taxon>
        <taxon>Arthropoda</taxon>
        <taxon>Hexapoda</taxon>
        <taxon>Insecta</taxon>
        <taxon>Pterygota</taxon>
        <taxon>Neoptera</taxon>
        <taxon>Endopterygota</taxon>
        <taxon>Diptera</taxon>
        <taxon>Nematocera</taxon>
        <taxon>Culicoidea</taxon>
        <taxon>Culicidae</taxon>
        <taxon>Anophelinae</taxon>
        <taxon>Anopheles</taxon>
    </lineage>
</organism>
<dbReference type="PANTHER" id="PTHR41152">
    <property type="entry name" value="AT26438P-RELATED"/>
    <property type="match status" value="1"/>
</dbReference>
<proteinExistence type="predicted"/>
<dbReference type="VEuPathDB" id="VectorBase:AFUN003230"/>
<keyword evidence="1" id="KW-1133">Transmembrane helix</keyword>
<accession>A0A182RAL6</accession>
<dbReference type="EnsemblMetazoa" id="AFUN003230-RA">
    <property type="protein sequence ID" value="AFUN003230-PA"/>
    <property type="gene ID" value="AFUN003230"/>
</dbReference>
<dbReference type="VEuPathDB" id="VectorBase:AFUN2_005239"/>
<dbReference type="InterPro" id="IPR056677">
    <property type="entry name" value="DUF7775"/>
</dbReference>
<protein>
    <recommendedName>
        <fullName evidence="2">DUF7775 domain-containing protein</fullName>
    </recommendedName>
</protein>
<sequence length="253" mass="28537">MLEIAAGTSGRAEQDRTRRKQEKQAFLGMKLVETTICSFSRHRVVHCAAGNGVRCGAFAVGRRGAKICCLICAGLHIQGFLHYPEPFPHEMLFCGLYASYFLISFYSWLFLRLDCCPLNYTVEAIVSGAGFLLFVVSAFVSMYHAERDIHLQYLTDEEEWYHQFFAYLRLQSLGATITAQMFLLHCSLALDLAGLLDRWFGGLAGRRSVAEGGSVEGDVKANERLQINPFWIPAFEAIRKRLPCECWKPESSD</sequence>
<evidence type="ECO:0000313" key="3">
    <source>
        <dbReference type="EnsemblMetazoa" id="AFUN003230-PA"/>
    </source>
</evidence>